<evidence type="ECO:0000259" key="2">
    <source>
        <dbReference type="PROSITE" id="PS51168"/>
    </source>
</evidence>
<evidence type="ECO:0000313" key="3">
    <source>
        <dbReference type="EMBL" id="OGG58236.1"/>
    </source>
</evidence>
<dbReference type="Gene3D" id="1.20.59.10">
    <property type="entry name" value="Chorismate mutase"/>
    <property type="match status" value="1"/>
</dbReference>
<dbReference type="GO" id="GO:0046417">
    <property type="term" value="P:chorismate metabolic process"/>
    <property type="evidence" value="ECO:0007669"/>
    <property type="project" value="InterPro"/>
</dbReference>
<dbReference type="EMBL" id="MFLD01000043">
    <property type="protein sequence ID" value="OGG58236.1"/>
    <property type="molecule type" value="Genomic_DNA"/>
</dbReference>
<keyword evidence="1" id="KW-0413">Isomerase</keyword>
<dbReference type="SUPFAM" id="SSF48600">
    <property type="entry name" value="Chorismate mutase II"/>
    <property type="match status" value="1"/>
</dbReference>
<dbReference type="InterPro" id="IPR051331">
    <property type="entry name" value="Chorismate_mutase-related"/>
</dbReference>
<dbReference type="Proteomes" id="UP000178042">
    <property type="component" value="Unassembled WGS sequence"/>
</dbReference>
<comment type="caution">
    <text evidence="3">The sequence shown here is derived from an EMBL/GenBank/DDBJ whole genome shotgun (WGS) entry which is preliminary data.</text>
</comment>
<evidence type="ECO:0000313" key="4">
    <source>
        <dbReference type="Proteomes" id="UP000178042"/>
    </source>
</evidence>
<dbReference type="InterPro" id="IPR002701">
    <property type="entry name" value="CM_II_prokaryot"/>
</dbReference>
<proteinExistence type="predicted"/>
<reference evidence="3 4" key="1">
    <citation type="journal article" date="2016" name="Nat. Commun.">
        <title>Thousands of microbial genomes shed light on interconnected biogeochemical processes in an aquifer system.</title>
        <authorList>
            <person name="Anantharaman K."/>
            <person name="Brown C.T."/>
            <person name="Hug L.A."/>
            <person name="Sharon I."/>
            <person name="Castelle C.J."/>
            <person name="Probst A.J."/>
            <person name="Thomas B.C."/>
            <person name="Singh A."/>
            <person name="Wilkins M.J."/>
            <person name="Karaoz U."/>
            <person name="Brodie E.L."/>
            <person name="Williams K.H."/>
            <person name="Hubbard S.S."/>
            <person name="Banfield J.F."/>
        </authorList>
    </citation>
    <scope>NUCLEOTIDE SEQUENCE [LARGE SCALE GENOMIC DNA]</scope>
</reference>
<organism evidence="3 4">
    <name type="scientific">Candidatus Kaiserbacteria bacterium RIFCSPHIGHO2_02_FULL_49_16</name>
    <dbReference type="NCBI Taxonomy" id="1798490"/>
    <lineage>
        <taxon>Bacteria</taxon>
        <taxon>Candidatus Kaiseribacteriota</taxon>
    </lineage>
</organism>
<gene>
    <name evidence="3" type="ORF">A3C86_03775</name>
</gene>
<evidence type="ECO:0000256" key="1">
    <source>
        <dbReference type="ARBA" id="ARBA00023235"/>
    </source>
</evidence>
<protein>
    <recommendedName>
        <fullName evidence="2">Chorismate mutase domain-containing protein</fullName>
    </recommendedName>
</protein>
<dbReference type="SMART" id="SM00830">
    <property type="entry name" value="CM_2"/>
    <property type="match status" value="1"/>
</dbReference>
<dbReference type="PANTHER" id="PTHR38041">
    <property type="entry name" value="CHORISMATE MUTASE"/>
    <property type="match status" value="1"/>
</dbReference>
<name>A0A1F6D9Z8_9BACT</name>
<dbReference type="Pfam" id="PF01817">
    <property type="entry name" value="CM_2"/>
    <property type="match status" value="1"/>
</dbReference>
<accession>A0A1F6D9Z8</accession>
<dbReference type="GO" id="GO:0004106">
    <property type="term" value="F:chorismate mutase activity"/>
    <property type="evidence" value="ECO:0007669"/>
    <property type="project" value="InterPro"/>
</dbReference>
<dbReference type="AlphaFoldDB" id="A0A1F6D9Z8"/>
<dbReference type="PANTHER" id="PTHR38041:SF1">
    <property type="entry name" value="CHORISMATE MUTASE"/>
    <property type="match status" value="1"/>
</dbReference>
<sequence>MEEKNELRELRAEIDSVDEDVLNSLAKRTALVKKIGRYKATHNIEAVDEGRRDAILKMWVEKGEALGLSKEFVTDINKLVHDYSVSVEKNRKDI</sequence>
<dbReference type="GO" id="GO:0009697">
    <property type="term" value="P:salicylic acid biosynthetic process"/>
    <property type="evidence" value="ECO:0007669"/>
    <property type="project" value="TreeGrafter"/>
</dbReference>
<dbReference type="InterPro" id="IPR036979">
    <property type="entry name" value="CM_dom_sf"/>
</dbReference>
<dbReference type="InterPro" id="IPR036263">
    <property type="entry name" value="Chorismate_II_sf"/>
</dbReference>
<feature type="domain" description="Chorismate mutase" evidence="2">
    <location>
        <begin position="1"/>
        <end position="92"/>
    </location>
</feature>
<dbReference type="PROSITE" id="PS51168">
    <property type="entry name" value="CHORISMATE_MUT_2"/>
    <property type="match status" value="1"/>
</dbReference>